<dbReference type="GO" id="GO:0046656">
    <property type="term" value="P:folic acid biosynthetic process"/>
    <property type="evidence" value="ECO:0007669"/>
    <property type="project" value="UniProtKB-KW"/>
</dbReference>
<proteinExistence type="inferred from homology"/>
<dbReference type="Gene3D" id="3.90.190.20">
    <property type="entry name" value="Mur ligase, C-terminal domain"/>
    <property type="match status" value="1"/>
</dbReference>
<keyword evidence="10" id="KW-0479">Metal-binding</keyword>
<dbReference type="Proteomes" id="UP000596092">
    <property type="component" value="Chromosome"/>
</dbReference>
<evidence type="ECO:0000256" key="10">
    <source>
        <dbReference type="ARBA" id="ARBA00022723"/>
    </source>
</evidence>
<dbReference type="SUPFAM" id="SSF53623">
    <property type="entry name" value="MurD-like peptide ligases, catalytic domain"/>
    <property type="match status" value="1"/>
</dbReference>
<dbReference type="NCBIfam" id="TIGR01499">
    <property type="entry name" value="folC"/>
    <property type="match status" value="1"/>
</dbReference>
<evidence type="ECO:0000256" key="15">
    <source>
        <dbReference type="ARBA" id="ARBA00030048"/>
    </source>
</evidence>
<evidence type="ECO:0000256" key="17">
    <source>
        <dbReference type="ARBA" id="ARBA00032510"/>
    </source>
</evidence>
<dbReference type="Pfam" id="PF08245">
    <property type="entry name" value="Mur_ligase_M"/>
    <property type="match status" value="1"/>
</dbReference>
<keyword evidence="26" id="KW-1185">Reference proteome</keyword>
<comment type="catalytic activity">
    <reaction evidence="18">
        <text>(6S)-5,6,7,8-tetrahydrofolyl-(gamma-L-Glu)(n) + L-glutamate + ATP = (6S)-5,6,7,8-tetrahydrofolyl-(gamma-L-Glu)(n+1) + ADP + phosphate + H(+)</text>
        <dbReference type="Rhea" id="RHEA:10580"/>
        <dbReference type="Rhea" id="RHEA-COMP:14738"/>
        <dbReference type="Rhea" id="RHEA-COMP:14740"/>
        <dbReference type="ChEBI" id="CHEBI:15378"/>
        <dbReference type="ChEBI" id="CHEBI:29985"/>
        <dbReference type="ChEBI" id="CHEBI:30616"/>
        <dbReference type="ChEBI" id="CHEBI:43474"/>
        <dbReference type="ChEBI" id="CHEBI:141005"/>
        <dbReference type="ChEBI" id="CHEBI:456216"/>
        <dbReference type="EC" id="6.3.2.17"/>
    </reaction>
</comment>
<dbReference type="SUPFAM" id="SSF53244">
    <property type="entry name" value="MurD-like peptide ligases, peptide-binding domain"/>
    <property type="match status" value="1"/>
</dbReference>
<dbReference type="RefSeq" id="WP_199262676.1">
    <property type="nucleotide sequence ID" value="NZ_CP054140.1"/>
</dbReference>
<evidence type="ECO:0000256" key="4">
    <source>
        <dbReference type="ARBA" id="ARBA00005150"/>
    </source>
</evidence>
<dbReference type="GO" id="GO:0004326">
    <property type="term" value="F:tetrahydrofolylpolyglutamate synthase activity"/>
    <property type="evidence" value="ECO:0007669"/>
    <property type="project" value="UniProtKB-EC"/>
</dbReference>
<evidence type="ECO:0000259" key="23">
    <source>
        <dbReference type="Pfam" id="PF02875"/>
    </source>
</evidence>
<evidence type="ECO:0000256" key="1">
    <source>
        <dbReference type="ARBA" id="ARBA00001946"/>
    </source>
</evidence>
<dbReference type="EC" id="6.3.2.17" evidence="7"/>
<keyword evidence="13" id="KW-0460">Magnesium</keyword>
<feature type="domain" description="Mur ligase C-terminal" evidence="23">
    <location>
        <begin position="292"/>
        <end position="412"/>
    </location>
</feature>
<accession>A0A7T5VET8</accession>
<dbReference type="PANTHER" id="PTHR11136">
    <property type="entry name" value="FOLYLPOLYGLUTAMATE SYNTHASE-RELATED"/>
    <property type="match status" value="1"/>
</dbReference>
<evidence type="ECO:0000256" key="9">
    <source>
        <dbReference type="ARBA" id="ARBA00022598"/>
    </source>
</evidence>
<dbReference type="Gene3D" id="3.40.1190.10">
    <property type="entry name" value="Mur-like, catalytic domain"/>
    <property type="match status" value="1"/>
</dbReference>
<keyword evidence="9 22" id="KW-0436">Ligase</keyword>
<evidence type="ECO:0000313" key="26">
    <source>
        <dbReference type="Proteomes" id="UP000596092"/>
    </source>
</evidence>
<dbReference type="GO" id="GO:0046872">
    <property type="term" value="F:metal ion binding"/>
    <property type="evidence" value="ECO:0007669"/>
    <property type="project" value="UniProtKB-KW"/>
</dbReference>
<keyword evidence="14" id="KW-0289">Folate biosynthesis</keyword>
<dbReference type="EC" id="6.3.2.12" evidence="6"/>
<dbReference type="UniPathway" id="UPA00077">
    <property type="reaction ID" value="UER00157"/>
</dbReference>
<organism evidence="25 26">
    <name type="scientific">Desulfobulbus oligotrophicus</name>
    <dbReference type="NCBI Taxonomy" id="1909699"/>
    <lineage>
        <taxon>Bacteria</taxon>
        <taxon>Pseudomonadati</taxon>
        <taxon>Thermodesulfobacteriota</taxon>
        <taxon>Desulfobulbia</taxon>
        <taxon>Desulfobulbales</taxon>
        <taxon>Desulfobulbaceae</taxon>
        <taxon>Desulfobulbus</taxon>
    </lineage>
</organism>
<comment type="similarity">
    <text evidence="5 22">Belongs to the folylpolyglutamate synthase family.</text>
</comment>
<evidence type="ECO:0000256" key="5">
    <source>
        <dbReference type="ARBA" id="ARBA00008276"/>
    </source>
</evidence>
<dbReference type="GO" id="GO:0008841">
    <property type="term" value="F:dihydrofolate synthase activity"/>
    <property type="evidence" value="ECO:0007669"/>
    <property type="project" value="UniProtKB-EC"/>
</dbReference>
<evidence type="ECO:0000256" key="11">
    <source>
        <dbReference type="ARBA" id="ARBA00022741"/>
    </source>
</evidence>
<evidence type="ECO:0000256" key="16">
    <source>
        <dbReference type="ARBA" id="ARBA00030592"/>
    </source>
</evidence>
<evidence type="ECO:0000259" key="24">
    <source>
        <dbReference type="Pfam" id="PF08245"/>
    </source>
</evidence>
<comment type="cofactor">
    <cofactor evidence="1">
        <name>Mg(2+)</name>
        <dbReference type="ChEBI" id="CHEBI:18420"/>
    </cofactor>
</comment>
<dbReference type="PIRSF" id="PIRSF001563">
    <property type="entry name" value="Folylpolyglu_synth"/>
    <property type="match status" value="1"/>
</dbReference>
<gene>
    <name evidence="25" type="ORF">HP555_11615</name>
</gene>
<evidence type="ECO:0000256" key="8">
    <source>
        <dbReference type="ARBA" id="ARBA00019357"/>
    </source>
</evidence>
<dbReference type="AlphaFoldDB" id="A0A7T5VET8"/>
<dbReference type="InterPro" id="IPR036565">
    <property type="entry name" value="Mur-like_cat_sf"/>
</dbReference>
<evidence type="ECO:0000256" key="18">
    <source>
        <dbReference type="ARBA" id="ARBA00047493"/>
    </source>
</evidence>
<feature type="domain" description="Mur ligase central" evidence="24">
    <location>
        <begin position="44"/>
        <end position="262"/>
    </location>
</feature>
<evidence type="ECO:0000256" key="21">
    <source>
        <dbReference type="ARBA" id="ARBA00049161"/>
    </source>
</evidence>
<dbReference type="FunFam" id="3.40.1190.10:FF:000011">
    <property type="entry name" value="Folylpolyglutamate synthase/dihydrofolate synthase"/>
    <property type="match status" value="1"/>
</dbReference>
<name>A0A7T5VET8_9BACT</name>
<evidence type="ECO:0000256" key="14">
    <source>
        <dbReference type="ARBA" id="ARBA00022909"/>
    </source>
</evidence>
<dbReference type="InterPro" id="IPR001645">
    <property type="entry name" value="Folylpolyglutamate_synth"/>
</dbReference>
<dbReference type="GO" id="GO:0046654">
    <property type="term" value="P:tetrahydrofolate biosynthetic process"/>
    <property type="evidence" value="ECO:0007669"/>
    <property type="project" value="UniProtKB-UniPathway"/>
</dbReference>
<keyword evidence="12 22" id="KW-0067">ATP-binding</keyword>
<dbReference type="EMBL" id="CP054140">
    <property type="protein sequence ID" value="QQG66467.1"/>
    <property type="molecule type" value="Genomic_DNA"/>
</dbReference>
<evidence type="ECO:0000256" key="3">
    <source>
        <dbReference type="ARBA" id="ARBA00004799"/>
    </source>
</evidence>
<evidence type="ECO:0000256" key="6">
    <source>
        <dbReference type="ARBA" id="ARBA00013023"/>
    </source>
</evidence>
<comment type="function">
    <text evidence="2">Functions in two distinct reactions of the de novo folate biosynthetic pathway. Catalyzes the addition of a glutamate residue to dihydropteroate (7,8-dihydropteroate or H2Pte) to form dihydrofolate (7,8-dihydrofolate monoglutamate or H2Pte-Glu). Also catalyzes successive additions of L-glutamate to tetrahydrofolate or 10-formyltetrahydrofolate or 5,10-methylenetetrahydrofolate, leading to folylpolyglutamate derivatives.</text>
</comment>
<evidence type="ECO:0000256" key="12">
    <source>
        <dbReference type="ARBA" id="ARBA00022840"/>
    </source>
</evidence>
<dbReference type="Pfam" id="PF02875">
    <property type="entry name" value="Mur_ligase_C"/>
    <property type="match status" value="1"/>
</dbReference>
<comment type="pathway">
    <text evidence="4">Cofactor biosynthesis; tetrahydrofolylpolyglutamate biosynthesis.</text>
</comment>
<sequence length="428" mass="47323">MNYQEALQWMDERQQFTIKLGLATTRTLLAQFGNPHKQLRIIHIAGTNGKGSVGATLLAILSAAGYRTGFYSSPHLSDFRERFRLNTTFITQERCADLITTLATGLPEGMQPTYFECATLLALLWFADQQTDAVILETGMGGRLDATNAVTPLLSIITDISLDHEQYLGSTITAIANEKAGIIKSEVPVIFSGRHRDALPVIMARCRQQNSPLYLYGQHFSGARSGEQTLTYQALTGRTHPRLPLPLQGDHQIVNTSLALAALELLDRHLPVTPDQWHTGLQQVHWSGRLERFSVVFSEKTVDILLDGAHNEAGVLALLRSVQQMHYQRLFLLWGNMSDKVLGPAYLELLDTAEMVVLTRPESPRSAEPLALFAELPIAVQQKTTCISSVEQAMIHLLERTAPGDLLCIAGSLYLVGHVRQQLLGDPV</sequence>
<evidence type="ECO:0000256" key="7">
    <source>
        <dbReference type="ARBA" id="ARBA00013025"/>
    </source>
</evidence>
<dbReference type="GO" id="GO:0005737">
    <property type="term" value="C:cytoplasm"/>
    <property type="evidence" value="ECO:0007669"/>
    <property type="project" value="TreeGrafter"/>
</dbReference>
<comment type="catalytic activity">
    <reaction evidence="19">
        <text>10-formyltetrahydrofolyl-(gamma-L-Glu)(n) + L-glutamate + ATP = 10-formyltetrahydrofolyl-(gamma-L-Glu)(n+1) + ADP + phosphate + H(+)</text>
        <dbReference type="Rhea" id="RHEA:51904"/>
        <dbReference type="Rhea" id="RHEA-COMP:13088"/>
        <dbReference type="Rhea" id="RHEA-COMP:14300"/>
        <dbReference type="ChEBI" id="CHEBI:15378"/>
        <dbReference type="ChEBI" id="CHEBI:29985"/>
        <dbReference type="ChEBI" id="CHEBI:30616"/>
        <dbReference type="ChEBI" id="CHEBI:43474"/>
        <dbReference type="ChEBI" id="CHEBI:134413"/>
        <dbReference type="ChEBI" id="CHEBI:456216"/>
        <dbReference type="EC" id="6.3.2.17"/>
    </reaction>
</comment>
<protein>
    <recommendedName>
        <fullName evidence="8">Dihydrofolate synthase/folylpolyglutamate synthase</fullName>
        <ecNumber evidence="6">6.3.2.12</ecNumber>
        <ecNumber evidence="7">6.3.2.17</ecNumber>
    </recommendedName>
    <alternativeName>
        <fullName evidence="17">Folylpoly-gamma-glutamate synthetase-dihydrofolate synthetase</fullName>
    </alternativeName>
    <alternativeName>
        <fullName evidence="15">Folylpolyglutamate synthetase</fullName>
    </alternativeName>
    <alternativeName>
        <fullName evidence="16">Tetrahydrofolylpolyglutamate synthase</fullName>
    </alternativeName>
</protein>
<keyword evidence="11 22" id="KW-0547">Nucleotide-binding</keyword>
<dbReference type="PANTHER" id="PTHR11136:SF0">
    <property type="entry name" value="DIHYDROFOLATE SYNTHETASE-RELATED"/>
    <property type="match status" value="1"/>
</dbReference>
<evidence type="ECO:0000256" key="20">
    <source>
        <dbReference type="ARBA" id="ARBA00049035"/>
    </source>
</evidence>
<evidence type="ECO:0000313" key="25">
    <source>
        <dbReference type="EMBL" id="QQG66467.1"/>
    </source>
</evidence>
<comment type="catalytic activity">
    <reaction evidence="21">
        <text>7,8-dihydropteroate + L-glutamate + ATP = 7,8-dihydrofolate + ADP + phosphate + H(+)</text>
        <dbReference type="Rhea" id="RHEA:23584"/>
        <dbReference type="ChEBI" id="CHEBI:15378"/>
        <dbReference type="ChEBI" id="CHEBI:17839"/>
        <dbReference type="ChEBI" id="CHEBI:29985"/>
        <dbReference type="ChEBI" id="CHEBI:30616"/>
        <dbReference type="ChEBI" id="CHEBI:43474"/>
        <dbReference type="ChEBI" id="CHEBI:57451"/>
        <dbReference type="ChEBI" id="CHEBI:456216"/>
        <dbReference type="EC" id="6.3.2.12"/>
    </reaction>
</comment>
<evidence type="ECO:0000256" key="19">
    <source>
        <dbReference type="ARBA" id="ARBA00047808"/>
    </source>
</evidence>
<dbReference type="KEGG" id="dog:HP555_11615"/>
<dbReference type="InterPro" id="IPR036615">
    <property type="entry name" value="Mur_ligase_C_dom_sf"/>
</dbReference>
<evidence type="ECO:0000256" key="2">
    <source>
        <dbReference type="ARBA" id="ARBA00002714"/>
    </source>
</evidence>
<comment type="catalytic activity">
    <reaction evidence="20">
        <text>(6R)-5,10-methylenetetrahydrofolyl-(gamma-L-Glu)(n) + L-glutamate + ATP = (6R)-5,10-methylenetetrahydrofolyl-(gamma-L-Glu)(n+1) + ADP + phosphate + H(+)</text>
        <dbReference type="Rhea" id="RHEA:51912"/>
        <dbReference type="Rhea" id="RHEA-COMP:13257"/>
        <dbReference type="Rhea" id="RHEA-COMP:13258"/>
        <dbReference type="ChEBI" id="CHEBI:15378"/>
        <dbReference type="ChEBI" id="CHEBI:29985"/>
        <dbReference type="ChEBI" id="CHEBI:30616"/>
        <dbReference type="ChEBI" id="CHEBI:43474"/>
        <dbReference type="ChEBI" id="CHEBI:136572"/>
        <dbReference type="ChEBI" id="CHEBI:456216"/>
        <dbReference type="EC" id="6.3.2.17"/>
    </reaction>
</comment>
<reference evidence="25 26" key="1">
    <citation type="submission" date="2020-05" db="EMBL/GenBank/DDBJ databases">
        <title>Complete genome of Desulfobulbus oligotrophicus.</title>
        <authorList>
            <person name="Podar M."/>
        </authorList>
    </citation>
    <scope>NUCLEOTIDE SEQUENCE [LARGE SCALE GENOMIC DNA]</scope>
    <source>
        <strain evidence="25 26">Prop6</strain>
    </source>
</reference>
<dbReference type="InterPro" id="IPR004101">
    <property type="entry name" value="Mur_ligase_C"/>
</dbReference>
<comment type="pathway">
    <text evidence="3">Cofactor biosynthesis; tetrahydrofolate biosynthesis; 7,8-dihydrofolate from 2-amino-4-hydroxy-6-hydroxymethyl-7,8-dihydropteridine diphosphate and 4-aminobenzoate: step 2/2.</text>
</comment>
<dbReference type="InterPro" id="IPR013221">
    <property type="entry name" value="Mur_ligase_cen"/>
</dbReference>
<evidence type="ECO:0000256" key="22">
    <source>
        <dbReference type="PIRNR" id="PIRNR001563"/>
    </source>
</evidence>
<evidence type="ECO:0000256" key="13">
    <source>
        <dbReference type="ARBA" id="ARBA00022842"/>
    </source>
</evidence>
<dbReference type="GO" id="GO:0005524">
    <property type="term" value="F:ATP binding"/>
    <property type="evidence" value="ECO:0007669"/>
    <property type="project" value="UniProtKB-KW"/>
</dbReference>